<name>A0AA48KVQ4_9ALTE</name>
<dbReference type="GO" id="GO:0000105">
    <property type="term" value="P:L-histidine biosynthetic process"/>
    <property type="evidence" value="ECO:0007669"/>
    <property type="project" value="UniProtKB-KW"/>
</dbReference>
<dbReference type="InterPro" id="IPR050064">
    <property type="entry name" value="IGPS_HisA/HisF"/>
</dbReference>
<sequence length="252" mass="27639">MRPRIIVMLHIMGGGVYQTTGFGKSKYIGDPINTATLLNDLEVDELVVVDGGASKNSRGPDFKLMDKLRSRCFFPVSYGGGVNSLEAADALFKMGIEKVILNSVLFSQPELFAELTQKYGSQSVVLNIDVKRNWLGKNKVYSHTKARVPVADPMTWIRYLLALATPGEVLLTNVNRNGSYMGYELELLKRLVTEFPDLPVVINGGAASLQDMVTAVAAGAHACSASSMFVFKNNGVLINYPEQLVLRNLFDE</sequence>
<dbReference type="AlphaFoldDB" id="A0AA48KVQ4"/>
<dbReference type="EMBL" id="AP027272">
    <property type="protein sequence ID" value="BDX07760.1"/>
    <property type="molecule type" value="Genomic_DNA"/>
</dbReference>
<dbReference type="PANTHER" id="PTHR21235">
    <property type="entry name" value="IMIDAZOLE GLYCEROL PHOSPHATE SYNTHASE SUBUNIT HISF/H IGP SYNTHASE SUBUNIT HISF/H"/>
    <property type="match status" value="1"/>
</dbReference>
<reference evidence="6" key="1">
    <citation type="submission" date="2023-01" db="EMBL/GenBank/DDBJ databases">
        <title>Complete genome sequence of Planctobacterium marinum strain Dej080120_11.</title>
        <authorList>
            <person name="Ueki S."/>
            <person name="Maruyama F."/>
        </authorList>
    </citation>
    <scope>NUCLEOTIDE SEQUENCE</scope>
    <source>
        <strain evidence="6">Dej080120_11</strain>
    </source>
</reference>
<evidence type="ECO:0000313" key="7">
    <source>
        <dbReference type="Proteomes" id="UP001333710"/>
    </source>
</evidence>
<keyword evidence="3 5" id="KW-0368">Histidine biosynthesis</keyword>
<dbReference type="InterPro" id="IPR006062">
    <property type="entry name" value="His_biosynth"/>
</dbReference>
<protein>
    <submittedName>
        <fullName evidence="6">Imidazole glycerol phosphate synthase subunit hisF2</fullName>
    </submittedName>
</protein>
<gene>
    <name evidence="6" type="primary">hisF2</name>
    <name evidence="6" type="ORF">MACH26_32810</name>
</gene>
<dbReference type="RefSeq" id="WP_338293858.1">
    <property type="nucleotide sequence ID" value="NZ_AP027272.1"/>
</dbReference>
<dbReference type="KEGG" id="pmaw:MACH26_32810"/>
<proteinExistence type="inferred from homology"/>
<evidence type="ECO:0000256" key="1">
    <source>
        <dbReference type="ARBA" id="ARBA00009667"/>
    </source>
</evidence>
<dbReference type="Pfam" id="PF00977">
    <property type="entry name" value="His_biosynth"/>
    <property type="match status" value="1"/>
</dbReference>
<evidence type="ECO:0000313" key="6">
    <source>
        <dbReference type="EMBL" id="BDX07760.1"/>
    </source>
</evidence>
<dbReference type="GO" id="GO:0000107">
    <property type="term" value="F:imidazoleglycerol-phosphate synthase activity"/>
    <property type="evidence" value="ECO:0007669"/>
    <property type="project" value="TreeGrafter"/>
</dbReference>
<keyword evidence="2 5" id="KW-0028">Amino-acid biosynthesis</keyword>
<evidence type="ECO:0000256" key="5">
    <source>
        <dbReference type="RuleBase" id="RU003657"/>
    </source>
</evidence>
<dbReference type="InterPro" id="IPR011060">
    <property type="entry name" value="RibuloseP-bd_barrel"/>
</dbReference>
<organism evidence="6 7">
    <name type="scientific">Planctobacterium marinum</name>
    <dbReference type="NCBI Taxonomy" id="1631968"/>
    <lineage>
        <taxon>Bacteria</taxon>
        <taxon>Pseudomonadati</taxon>
        <taxon>Pseudomonadota</taxon>
        <taxon>Gammaproteobacteria</taxon>
        <taxon>Alteromonadales</taxon>
        <taxon>Alteromonadaceae</taxon>
        <taxon>Planctobacterium</taxon>
    </lineage>
</organism>
<accession>A0AA48KVQ4</accession>
<evidence type="ECO:0000256" key="4">
    <source>
        <dbReference type="ARBA" id="ARBA00029440"/>
    </source>
</evidence>
<dbReference type="SUPFAM" id="SSF51366">
    <property type="entry name" value="Ribulose-phoshate binding barrel"/>
    <property type="match status" value="1"/>
</dbReference>
<evidence type="ECO:0000256" key="2">
    <source>
        <dbReference type="ARBA" id="ARBA00022605"/>
    </source>
</evidence>
<comment type="pathway">
    <text evidence="4">Amino-acid biosynthesis.</text>
</comment>
<evidence type="ECO:0000256" key="3">
    <source>
        <dbReference type="ARBA" id="ARBA00023102"/>
    </source>
</evidence>
<dbReference type="PANTHER" id="PTHR21235:SF2">
    <property type="entry name" value="IMIDAZOLE GLYCEROL PHOSPHATE SYNTHASE HISHF"/>
    <property type="match status" value="1"/>
</dbReference>
<keyword evidence="7" id="KW-1185">Reference proteome</keyword>
<dbReference type="Gene3D" id="3.20.20.70">
    <property type="entry name" value="Aldolase class I"/>
    <property type="match status" value="1"/>
</dbReference>
<dbReference type="Proteomes" id="UP001333710">
    <property type="component" value="Chromosome"/>
</dbReference>
<dbReference type="InterPro" id="IPR013785">
    <property type="entry name" value="Aldolase_TIM"/>
</dbReference>
<comment type="similarity">
    <text evidence="1 5">Belongs to the HisA/HisF family.</text>
</comment>